<evidence type="ECO:0000313" key="1">
    <source>
        <dbReference type="EMBL" id="GFT99212.1"/>
    </source>
</evidence>
<keyword evidence="2" id="KW-1185">Reference proteome</keyword>
<protein>
    <submittedName>
        <fullName evidence="1">DUF1758 domain-containing protein</fullName>
    </submittedName>
</protein>
<dbReference type="OrthoDB" id="6434680at2759"/>
<organism evidence="1 2">
    <name type="scientific">Nephila pilipes</name>
    <name type="common">Giant wood spider</name>
    <name type="synonym">Nephila maculata</name>
    <dbReference type="NCBI Taxonomy" id="299642"/>
    <lineage>
        <taxon>Eukaryota</taxon>
        <taxon>Metazoa</taxon>
        <taxon>Ecdysozoa</taxon>
        <taxon>Arthropoda</taxon>
        <taxon>Chelicerata</taxon>
        <taxon>Arachnida</taxon>
        <taxon>Araneae</taxon>
        <taxon>Araneomorphae</taxon>
        <taxon>Entelegynae</taxon>
        <taxon>Araneoidea</taxon>
        <taxon>Nephilidae</taxon>
        <taxon>Nephila</taxon>
    </lineage>
</organism>
<sequence length="144" mass="16388">MKLRTILDRRKVVVEVLEIDEISRTSIRAPDQDICAEIEDRGLVLTFDFVYQLSNFVVSGSRLLLGCDELTDSTLVNFILSEKESVSPEMKRFWELESLGIRGDEIYTGMEDKEGLKELNKTVLLGEIDIVLSCRGIEGMQEKL</sequence>
<dbReference type="Proteomes" id="UP000887013">
    <property type="component" value="Unassembled WGS sequence"/>
</dbReference>
<dbReference type="AlphaFoldDB" id="A0A8X6Q6Y9"/>
<accession>A0A8X6Q6Y9</accession>
<evidence type="ECO:0000313" key="2">
    <source>
        <dbReference type="Proteomes" id="UP000887013"/>
    </source>
</evidence>
<dbReference type="EMBL" id="BMAW01122516">
    <property type="protein sequence ID" value="GFT99212.1"/>
    <property type="molecule type" value="Genomic_DNA"/>
</dbReference>
<proteinExistence type="predicted"/>
<comment type="caution">
    <text evidence="1">The sequence shown here is derived from an EMBL/GenBank/DDBJ whole genome shotgun (WGS) entry which is preliminary data.</text>
</comment>
<gene>
    <name evidence="1" type="primary">AVEN_153812_1</name>
    <name evidence="1" type="ORF">NPIL_535051</name>
</gene>
<reference evidence="1" key="1">
    <citation type="submission" date="2020-08" db="EMBL/GenBank/DDBJ databases">
        <title>Multicomponent nature underlies the extraordinary mechanical properties of spider dragline silk.</title>
        <authorList>
            <person name="Kono N."/>
            <person name="Nakamura H."/>
            <person name="Mori M."/>
            <person name="Yoshida Y."/>
            <person name="Ohtoshi R."/>
            <person name="Malay A.D."/>
            <person name="Moran D.A.P."/>
            <person name="Tomita M."/>
            <person name="Numata K."/>
            <person name="Arakawa K."/>
        </authorList>
    </citation>
    <scope>NUCLEOTIDE SEQUENCE</scope>
</reference>
<name>A0A8X6Q6Y9_NEPPI</name>